<dbReference type="RefSeq" id="WP_046561908.1">
    <property type="nucleotide sequence ID" value="NZ_CP010975.1"/>
</dbReference>
<dbReference type="EMBL" id="CP010975">
    <property type="protein sequence ID" value="AKE52897.1"/>
    <property type="molecule type" value="Genomic_DNA"/>
</dbReference>
<dbReference type="OrthoDB" id="5296913at2"/>
<feature type="transmembrane region" description="Helical" evidence="4">
    <location>
        <begin position="21"/>
        <end position="41"/>
    </location>
</feature>
<dbReference type="InterPro" id="IPR050469">
    <property type="entry name" value="Diguanylate_Cyclase"/>
</dbReference>
<sequence>MKLLNDIGQFSEWEKVLVNSIDKIIVILAICSVPATIASLSRMSLSGFQISMGSHVAITISLVTAALIRHKLPIKFKLNLVLVITALVSLVGVMDWGLLGNGVLWSILSIIFVTLYYGIKAGAICALAFFIYVSIIGYFYINGVIQPQVDPNSYVVSVSGWMTGIIGALLPLSVTIVIIGTLYEAARDSLIKLERQRVEITILAERDDLTGIYNARVFHKMLQQAIERSKRHDSWVYLINIDLDNFKSINDNYGHHAGDAILCYIAKQLLNVTRGEDTLCRVGGDEFLMLIESPERHEPQELEAVIERIKTAIEIPYIYEKTKLSVRGSIGFAEYNAKATPHLKNKDDILKEADKAMFRNKEVSRTQEIS</sequence>
<comment type="cofactor">
    <cofactor evidence="1">
        <name>Mg(2+)</name>
        <dbReference type="ChEBI" id="CHEBI:18420"/>
    </cofactor>
</comment>
<comment type="catalytic activity">
    <reaction evidence="3">
        <text>2 GTP = 3',3'-c-di-GMP + 2 diphosphate</text>
        <dbReference type="Rhea" id="RHEA:24898"/>
        <dbReference type="ChEBI" id="CHEBI:33019"/>
        <dbReference type="ChEBI" id="CHEBI:37565"/>
        <dbReference type="ChEBI" id="CHEBI:58805"/>
        <dbReference type="EC" id="2.7.7.65"/>
    </reaction>
</comment>
<dbReference type="Gene3D" id="3.30.70.270">
    <property type="match status" value="1"/>
</dbReference>
<dbReference type="InterPro" id="IPR043128">
    <property type="entry name" value="Rev_trsase/Diguanyl_cyclase"/>
</dbReference>
<dbReference type="EC" id="2.7.7.65" evidence="2"/>
<dbReference type="SMART" id="SM00267">
    <property type="entry name" value="GGDEF"/>
    <property type="match status" value="1"/>
</dbReference>
<dbReference type="STRING" id="914150.TQ33_1964"/>
<feature type="domain" description="GGDEF" evidence="5">
    <location>
        <begin position="234"/>
        <end position="370"/>
    </location>
</feature>
<dbReference type="PANTHER" id="PTHR45138:SF9">
    <property type="entry name" value="DIGUANYLATE CYCLASE DGCM-RELATED"/>
    <property type="match status" value="1"/>
</dbReference>
<dbReference type="PANTHER" id="PTHR45138">
    <property type="entry name" value="REGULATORY COMPONENTS OF SENSORY TRANSDUCTION SYSTEM"/>
    <property type="match status" value="1"/>
</dbReference>
<name>A0A0F6TRU9_9GAMM</name>
<gene>
    <name evidence="6" type="ORF">TQ33_1964</name>
</gene>
<keyword evidence="4" id="KW-1133">Transmembrane helix</keyword>
<dbReference type="AlphaFoldDB" id="A0A0F6TRU9"/>
<dbReference type="PROSITE" id="PS50887">
    <property type="entry name" value="GGDEF"/>
    <property type="match status" value="1"/>
</dbReference>
<dbReference type="GO" id="GO:0052621">
    <property type="term" value="F:diguanylate cyclase activity"/>
    <property type="evidence" value="ECO:0007669"/>
    <property type="project" value="UniProtKB-EC"/>
</dbReference>
<keyword evidence="4" id="KW-0812">Transmembrane</keyword>
<proteinExistence type="predicted"/>
<evidence type="ECO:0000259" key="5">
    <source>
        <dbReference type="PROSITE" id="PS50887"/>
    </source>
</evidence>
<dbReference type="InterPro" id="IPR000160">
    <property type="entry name" value="GGDEF_dom"/>
</dbReference>
<feature type="transmembrane region" description="Helical" evidence="4">
    <location>
        <begin position="161"/>
        <end position="183"/>
    </location>
</feature>
<protein>
    <recommendedName>
        <fullName evidence="2">diguanylate cyclase</fullName>
        <ecNumber evidence="2">2.7.7.65</ecNumber>
    </recommendedName>
</protein>
<dbReference type="KEGG" id="kge:TQ33_1964"/>
<evidence type="ECO:0000256" key="4">
    <source>
        <dbReference type="SAM" id="Phobius"/>
    </source>
</evidence>
<dbReference type="Proteomes" id="UP000034071">
    <property type="component" value="Chromosome"/>
</dbReference>
<evidence type="ECO:0000256" key="3">
    <source>
        <dbReference type="ARBA" id="ARBA00034247"/>
    </source>
</evidence>
<evidence type="ECO:0000313" key="7">
    <source>
        <dbReference type="Proteomes" id="UP000034071"/>
    </source>
</evidence>
<keyword evidence="4" id="KW-0472">Membrane</keyword>
<dbReference type="FunFam" id="3.30.70.270:FF:000001">
    <property type="entry name" value="Diguanylate cyclase domain protein"/>
    <property type="match status" value="1"/>
</dbReference>
<feature type="transmembrane region" description="Helical" evidence="4">
    <location>
        <begin position="103"/>
        <end position="119"/>
    </location>
</feature>
<dbReference type="Pfam" id="PF00990">
    <property type="entry name" value="GGDEF"/>
    <property type="match status" value="1"/>
</dbReference>
<feature type="transmembrane region" description="Helical" evidence="4">
    <location>
        <begin position="80"/>
        <end position="97"/>
    </location>
</feature>
<dbReference type="InterPro" id="IPR029787">
    <property type="entry name" value="Nucleotide_cyclase"/>
</dbReference>
<dbReference type="HOGENOM" id="CLU_747579_0_0_6"/>
<reference evidence="6 7" key="1">
    <citation type="submission" date="2015-02" db="EMBL/GenBank/DDBJ databases">
        <title>Complete genome sequence of Kangiella geojedonensis strain YCS-5T.</title>
        <authorList>
            <person name="Kim K.M."/>
        </authorList>
    </citation>
    <scope>NUCLEOTIDE SEQUENCE [LARGE SCALE GENOMIC DNA]</scope>
    <source>
        <strain evidence="6 7">YCS-5</strain>
    </source>
</reference>
<evidence type="ECO:0000256" key="1">
    <source>
        <dbReference type="ARBA" id="ARBA00001946"/>
    </source>
</evidence>
<feature type="transmembrane region" description="Helical" evidence="4">
    <location>
        <begin position="124"/>
        <end position="141"/>
    </location>
</feature>
<dbReference type="CDD" id="cd01949">
    <property type="entry name" value="GGDEF"/>
    <property type="match status" value="1"/>
</dbReference>
<keyword evidence="7" id="KW-1185">Reference proteome</keyword>
<dbReference type="NCBIfam" id="TIGR00254">
    <property type="entry name" value="GGDEF"/>
    <property type="match status" value="1"/>
</dbReference>
<accession>A0A0F6TRU9</accession>
<evidence type="ECO:0000256" key="2">
    <source>
        <dbReference type="ARBA" id="ARBA00012528"/>
    </source>
</evidence>
<organism evidence="6 7">
    <name type="scientific">Kangiella geojedonensis</name>
    <dbReference type="NCBI Taxonomy" id="914150"/>
    <lineage>
        <taxon>Bacteria</taxon>
        <taxon>Pseudomonadati</taxon>
        <taxon>Pseudomonadota</taxon>
        <taxon>Gammaproteobacteria</taxon>
        <taxon>Kangiellales</taxon>
        <taxon>Kangiellaceae</taxon>
        <taxon>Kangiella</taxon>
    </lineage>
</organism>
<evidence type="ECO:0000313" key="6">
    <source>
        <dbReference type="EMBL" id="AKE52897.1"/>
    </source>
</evidence>
<feature type="transmembrane region" description="Helical" evidence="4">
    <location>
        <begin position="47"/>
        <end position="68"/>
    </location>
</feature>
<dbReference type="SUPFAM" id="SSF55073">
    <property type="entry name" value="Nucleotide cyclase"/>
    <property type="match status" value="1"/>
</dbReference>